<accession>A0A6G1L8N6</accession>
<keyword evidence="1" id="KW-0732">Signal</keyword>
<keyword evidence="3" id="KW-1185">Reference proteome</keyword>
<dbReference type="AlphaFoldDB" id="A0A6G1L8N6"/>
<dbReference type="EMBL" id="ML995839">
    <property type="protein sequence ID" value="KAF2768929.1"/>
    <property type="molecule type" value="Genomic_DNA"/>
</dbReference>
<evidence type="ECO:0000313" key="2">
    <source>
        <dbReference type="EMBL" id="KAF2768929.1"/>
    </source>
</evidence>
<feature type="signal peptide" evidence="1">
    <location>
        <begin position="1"/>
        <end position="15"/>
    </location>
</feature>
<reference evidence="2" key="1">
    <citation type="journal article" date="2020" name="Stud. Mycol.">
        <title>101 Dothideomycetes genomes: a test case for predicting lifestyles and emergence of pathogens.</title>
        <authorList>
            <person name="Haridas S."/>
            <person name="Albert R."/>
            <person name="Binder M."/>
            <person name="Bloem J."/>
            <person name="Labutti K."/>
            <person name="Salamov A."/>
            <person name="Andreopoulos B."/>
            <person name="Baker S."/>
            <person name="Barry K."/>
            <person name="Bills G."/>
            <person name="Bluhm B."/>
            <person name="Cannon C."/>
            <person name="Castanera R."/>
            <person name="Culley D."/>
            <person name="Daum C."/>
            <person name="Ezra D."/>
            <person name="Gonzalez J."/>
            <person name="Henrissat B."/>
            <person name="Kuo A."/>
            <person name="Liang C."/>
            <person name="Lipzen A."/>
            <person name="Lutzoni F."/>
            <person name="Magnuson J."/>
            <person name="Mondo S."/>
            <person name="Nolan M."/>
            <person name="Ohm R."/>
            <person name="Pangilinan J."/>
            <person name="Park H.-J."/>
            <person name="Ramirez L."/>
            <person name="Alfaro M."/>
            <person name="Sun H."/>
            <person name="Tritt A."/>
            <person name="Yoshinaga Y."/>
            <person name="Zwiers L.-H."/>
            <person name="Turgeon B."/>
            <person name="Goodwin S."/>
            <person name="Spatafora J."/>
            <person name="Crous P."/>
            <person name="Grigoriev I."/>
        </authorList>
    </citation>
    <scope>NUCLEOTIDE SEQUENCE</scope>
    <source>
        <strain evidence="2">CBS 116005</strain>
    </source>
</reference>
<proteinExistence type="predicted"/>
<sequence length="150" mass="16112">MRITTFLLPATLATATPFSLFTRQTTSTDPNPDSVSLVAATPKNYTAAFRNATGSTSQSGYHGYYLLQSYNTTQCAAYCNSVSGCQAFNISYERDPLQKPASACPDPAPTTNFKCALWSQAVRLGTATNVGQYQDQFHVVIAGSDGFNVV</sequence>
<feature type="chain" id="PRO_5026231903" description="Apple domain-containing protein" evidence="1">
    <location>
        <begin position="16"/>
        <end position="150"/>
    </location>
</feature>
<name>A0A6G1L8N6_9PEZI</name>
<gene>
    <name evidence="2" type="ORF">EJ03DRAFT_351769</name>
</gene>
<organism evidence="2 3">
    <name type="scientific">Teratosphaeria nubilosa</name>
    <dbReference type="NCBI Taxonomy" id="161662"/>
    <lineage>
        <taxon>Eukaryota</taxon>
        <taxon>Fungi</taxon>
        <taxon>Dikarya</taxon>
        <taxon>Ascomycota</taxon>
        <taxon>Pezizomycotina</taxon>
        <taxon>Dothideomycetes</taxon>
        <taxon>Dothideomycetidae</taxon>
        <taxon>Mycosphaerellales</taxon>
        <taxon>Teratosphaeriaceae</taxon>
        <taxon>Teratosphaeria</taxon>
    </lineage>
</organism>
<dbReference type="PANTHER" id="PTHR36578:SF1">
    <property type="entry name" value="APPLE DOMAIN-CONTAINING PROTEIN"/>
    <property type="match status" value="1"/>
</dbReference>
<evidence type="ECO:0008006" key="4">
    <source>
        <dbReference type="Google" id="ProtNLM"/>
    </source>
</evidence>
<protein>
    <recommendedName>
        <fullName evidence="4">Apple domain-containing protein</fullName>
    </recommendedName>
</protein>
<dbReference type="OrthoDB" id="271448at2759"/>
<evidence type="ECO:0000313" key="3">
    <source>
        <dbReference type="Proteomes" id="UP000799436"/>
    </source>
</evidence>
<dbReference type="Proteomes" id="UP000799436">
    <property type="component" value="Unassembled WGS sequence"/>
</dbReference>
<dbReference type="PANTHER" id="PTHR36578">
    <property type="entry name" value="CHROMOSOME 15, WHOLE GENOME SHOTGUN SEQUENCE"/>
    <property type="match status" value="1"/>
</dbReference>
<evidence type="ECO:0000256" key="1">
    <source>
        <dbReference type="SAM" id="SignalP"/>
    </source>
</evidence>